<keyword evidence="8" id="KW-0653">Protein transport</keyword>
<dbReference type="Pfam" id="PF17081">
    <property type="entry name" value="SOP4"/>
    <property type="match status" value="1"/>
</dbReference>
<feature type="non-terminal residue" evidence="13">
    <location>
        <position position="1"/>
    </location>
</feature>
<evidence type="ECO:0000256" key="12">
    <source>
        <dbReference type="SAM" id="Phobius"/>
    </source>
</evidence>
<dbReference type="OrthoDB" id="3971980at2759"/>
<dbReference type="EMBL" id="LXPE01000002">
    <property type="protein sequence ID" value="OBA28695.1"/>
    <property type="molecule type" value="Genomic_DNA"/>
</dbReference>
<feature type="non-terminal residue" evidence="13">
    <location>
        <position position="161"/>
    </location>
</feature>
<keyword evidence="11" id="KW-0325">Glycoprotein</keyword>
<name>A0A1B7TJ68_9ASCO</name>
<feature type="transmembrane region" description="Helical" evidence="12">
    <location>
        <begin position="129"/>
        <end position="148"/>
    </location>
</feature>
<evidence type="ECO:0000256" key="10">
    <source>
        <dbReference type="ARBA" id="ARBA00023136"/>
    </source>
</evidence>
<comment type="subcellular location">
    <subcellularLocation>
        <location evidence="2">Endoplasmic reticulum membrane</location>
        <topology evidence="2">Single-pass type I membrane protein</topology>
    </subcellularLocation>
</comment>
<evidence type="ECO:0000313" key="13">
    <source>
        <dbReference type="EMBL" id="OBA28695.1"/>
    </source>
</evidence>
<keyword evidence="10 12" id="KW-0472">Membrane</keyword>
<evidence type="ECO:0000256" key="1">
    <source>
        <dbReference type="ARBA" id="ARBA00002205"/>
    </source>
</evidence>
<accession>A0A1B7TJ68</accession>
<dbReference type="Proteomes" id="UP000092321">
    <property type="component" value="Unassembled WGS sequence"/>
</dbReference>
<evidence type="ECO:0000256" key="3">
    <source>
        <dbReference type="ARBA" id="ARBA00007486"/>
    </source>
</evidence>
<comment type="caution">
    <text evidence="13">The sequence shown here is derived from an EMBL/GenBank/DDBJ whole genome shotgun (WGS) entry which is preliminary data.</text>
</comment>
<evidence type="ECO:0000256" key="4">
    <source>
        <dbReference type="ARBA" id="ARBA00020106"/>
    </source>
</evidence>
<organism evidence="13 14">
    <name type="scientific">Hanseniaspora valbyensis NRRL Y-1626</name>
    <dbReference type="NCBI Taxonomy" id="766949"/>
    <lineage>
        <taxon>Eukaryota</taxon>
        <taxon>Fungi</taxon>
        <taxon>Dikarya</taxon>
        <taxon>Ascomycota</taxon>
        <taxon>Saccharomycotina</taxon>
        <taxon>Saccharomycetes</taxon>
        <taxon>Saccharomycodales</taxon>
        <taxon>Saccharomycodaceae</taxon>
        <taxon>Hanseniaspora</taxon>
    </lineage>
</organism>
<evidence type="ECO:0000256" key="8">
    <source>
        <dbReference type="ARBA" id="ARBA00022927"/>
    </source>
</evidence>
<dbReference type="GO" id="GO:0015031">
    <property type="term" value="P:protein transport"/>
    <property type="evidence" value="ECO:0007669"/>
    <property type="project" value="UniProtKB-KW"/>
</dbReference>
<keyword evidence="9 12" id="KW-1133">Transmembrane helix</keyword>
<comment type="function">
    <text evidence="1">Involved in the export of PMA1, possibly through the monitoring or assisting of PMA1 folding and acquisition of competence to enter vesicles.</text>
</comment>
<dbReference type="AlphaFoldDB" id="A0A1B7TJ68"/>
<proteinExistence type="inferred from homology"/>
<dbReference type="GO" id="GO:0005789">
    <property type="term" value="C:endoplasmic reticulum membrane"/>
    <property type="evidence" value="ECO:0007669"/>
    <property type="project" value="UniProtKB-SubCell"/>
</dbReference>
<evidence type="ECO:0000256" key="2">
    <source>
        <dbReference type="ARBA" id="ARBA00004115"/>
    </source>
</evidence>
<comment type="similarity">
    <text evidence="3">Belongs to the SOP4 family.</text>
</comment>
<evidence type="ECO:0000313" key="14">
    <source>
        <dbReference type="Proteomes" id="UP000092321"/>
    </source>
</evidence>
<evidence type="ECO:0000256" key="5">
    <source>
        <dbReference type="ARBA" id="ARBA00022448"/>
    </source>
</evidence>
<protein>
    <recommendedName>
        <fullName evidence="4">Protein SOP4</fullName>
    </recommendedName>
</protein>
<keyword evidence="6 12" id="KW-0812">Transmembrane</keyword>
<dbReference type="InterPro" id="IPR031395">
    <property type="entry name" value="Sop4"/>
</dbReference>
<evidence type="ECO:0000256" key="7">
    <source>
        <dbReference type="ARBA" id="ARBA00022729"/>
    </source>
</evidence>
<sequence>SDETYYSFSEKLSNSKGEFTFPNVPLDLSSNMSYFVINSRSKYFNLSPNRILVSINNTDTSIVKYQANFIGKDNFPALDILYPDSLPLMSNLTIKLLSENPIREYVITRNDNILANGFLGSIFESKWKTALFVTAIFMVIFPYIIGYIDPETAAEMKRRKK</sequence>
<gene>
    <name evidence="13" type="ORF">HANVADRAFT_13575</name>
</gene>
<keyword evidence="5" id="KW-0813">Transport</keyword>
<evidence type="ECO:0000256" key="9">
    <source>
        <dbReference type="ARBA" id="ARBA00022989"/>
    </source>
</evidence>
<evidence type="ECO:0000256" key="6">
    <source>
        <dbReference type="ARBA" id="ARBA00022692"/>
    </source>
</evidence>
<keyword evidence="7" id="KW-0732">Signal</keyword>
<keyword evidence="14" id="KW-1185">Reference proteome</keyword>
<reference evidence="14" key="1">
    <citation type="journal article" date="2016" name="Proc. Natl. Acad. Sci. U.S.A.">
        <title>Comparative genomics of biotechnologically important yeasts.</title>
        <authorList>
            <person name="Riley R."/>
            <person name="Haridas S."/>
            <person name="Wolfe K.H."/>
            <person name="Lopes M.R."/>
            <person name="Hittinger C.T."/>
            <person name="Goeker M."/>
            <person name="Salamov A.A."/>
            <person name="Wisecaver J.H."/>
            <person name="Long T.M."/>
            <person name="Calvey C.H."/>
            <person name="Aerts A.L."/>
            <person name="Barry K.W."/>
            <person name="Choi C."/>
            <person name="Clum A."/>
            <person name="Coughlan A.Y."/>
            <person name="Deshpande S."/>
            <person name="Douglass A.P."/>
            <person name="Hanson S.J."/>
            <person name="Klenk H.-P."/>
            <person name="LaButti K.M."/>
            <person name="Lapidus A."/>
            <person name="Lindquist E.A."/>
            <person name="Lipzen A.M."/>
            <person name="Meier-Kolthoff J.P."/>
            <person name="Ohm R.A."/>
            <person name="Otillar R.P."/>
            <person name="Pangilinan J.L."/>
            <person name="Peng Y."/>
            <person name="Rokas A."/>
            <person name="Rosa C.A."/>
            <person name="Scheuner C."/>
            <person name="Sibirny A.A."/>
            <person name="Slot J.C."/>
            <person name="Stielow J.B."/>
            <person name="Sun H."/>
            <person name="Kurtzman C.P."/>
            <person name="Blackwell M."/>
            <person name="Grigoriev I.V."/>
            <person name="Jeffries T.W."/>
        </authorList>
    </citation>
    <scope>NUCLEOTIDE SEQUENCE [LARGE SCALE GENOMIC DNA]</scope>
    <source>
        <strain evidence="14">NRRL Y-1626</strain>
    </source>
</reference>
<evidence type="ECO:0000256" key="11">
    <source>
        <dbReference type="ARBA" id="ARBA00023180"/>
    </source>
</evidence>